<dbReference type="GO" id="GO:0005886">
    <property type="term" value="C:plasma membrane"/>
    <property type="evidence" value="ECO:0007669"/>
    <property type="project" value="UniProtKB-SubCell"/>
</dbReference>
<evidence type="ECO:0000259" key="7">
    <source>
        <dbReference type="Pfam" id="PF12698"/>
    </source>
</evidence>
<keyword evidence="3 6" id="KW-0812">Transmembrane</keyword>
<evidence type="ECO:0000256" key="5">
    <source>
        <dbReference type="ARBA" id="ARBA00023136"/>
    </source>
</evidence>
<keyword evidence="4 6" id="KW-1133">Transmembrane helix</keyword>
<feature type="transmembrane region" description="Helical" evidence="6">
    <location>
        <begin position="25"/>
        <end position="45"/>
    </location>
</feature>
<dbReference type="PANTHER" id="PTHR30294:SF47">
    <property type="entry name" value="INNER MEMBRANE TRANSPORT PERMEASE YHHJ"/>
    <property type="match status" value="1"/>
</dbReference>
<comment type="subcellular location">
    <subcellularLocation>
        <location evidence="1">Cell membrane</location>
        <topology evidence="1">Multi-pass membrane protein</topology>
    </subcellularLocation>
</comment>
<keyword evidence="5 6" id="KW-0472">Membrane</keyword>
<dbReference type="Proteomes" id="UP001163821">
    <property type="component" value="Unassembled WGS sequence"/>
</dbReference>
<feature type="transmembrane region" description="Helical" evidence="6">
    <location>
        <begin position="359"/>
        <end position="377"/>
    </location>
</feature>
<feature type="transmembrane region" description="Helical" evidence="6">
    <location>
        <begin position="241"/>
        <end position="260"/>
    </location>
</feature>
<dbReference type="InterPro" id="IPR051449">
    <property type="entry name" value="ABC-2_transporter_component"/>
</dbReference>
<evidence type="ECO:0000256" key="2">
    <source>
        <dbReference type="ARBA" id="ARBA00022475"/>
    </source>
</evidence>
<name>A0AA41YDD3_9BACT</name>
<evidence type="ECO:0000256" key="1">
    <source>
        <dbReference type="ARBA" id="ARBA00004651"/>
    </source>
</evidence>
<evidence type="ECO:0000256" key="3">
    <source>
        <dbReference type="ARBA" id="ARBA00022692"/>
    </source>
</evidence>
<dbReference type="AlphaFoldDB" id="A0AA41YDD3"/>
<dbReference type="EMBL" id="JAPAAF010000043">
    <property type="protein sequence ID" value="MCW0484600.1"/>
    <property type="molecule type" value="Genomic_DNA"/>
</dbReference>
<proteinExistence type="predicted"/>
<evidence type="ECO:0000256" key="4">
    <source>
        <dbReference type="ARBA" id="ARBA00022989"/>
    </source>
</evidence>
<protein>
    <submittedName>
        <fullName evidence="8">ABC transporter permease</fullName>
    </submittedName>
</protein>
<reference evidence="8" key="1">
    <citation type="submission" date="2022-10" db="EMBL/GenBank/DDBJ databases">
        <title>Gaoshiqiia sediminis gen. nov., sp. nov., isolated from coastal sediment.</title>
        <authorList>
            <person name="Yu W.X."/>
            <person name="Mu D.S."/>
            <person name="Du J.Z."/>
            <person name="Liang Y.Q."/>
        </authorList>
    </citation>
    <scope>NUCLEOTIDE SEQUENCE</scope>
    <source>
        <strain evidence="8">A06</strain>
    </source>
</reference>
<dbReference type="InterPro" id="IPR013525">
    <property type="entry name" value="ABC2_TM"/>
</dbReference>
<comment type="caution">
    <text evidence="8">The sequence shown here is derived from an EMBL/GenBank/DDBJ whole genome shotgun (WGS) entry which is preliminary data.</text>
</comment>
<evidence type="ECO:0000313" key="9">
    <source>
        <dbReference type="Proteomes" id="UP001163821"/>
    </source>
</evidence>
<gene>
    <name evidence="8" type="ORF">N2K84_17815</name>
</gene>
<keyword evidence="9" id="KW-1185">Reference proteome</keyword>
<accession>A0AA41YDD3</accession>
<feature type="transmembrane region" description="Helical" evidence="6">
    <location>
        <begin position="190"/>
        <end position="213"/>
    </location>
</feature>
<feature type="transmembrane region" description="Helical" evidence="6">
    <location>
        <begin position="272"/>
        <end position="294"/>
    </location>
</feature>
<dbReference type="Gene3D" id="3.40.1710.10">
    <property type="entry name" value="abc type-2 transporter like domain"/>
    <property type="match status" value="1"/>
</dbReference>
<sequence length="393" mass="43211">MQTLINHPILSVIKREAERIRHNPAYRFLLFGGPLIGILLLFYIFQQGVARDLPVAIVDQDNTPLSMQIGHAIDASPDVAVVAATSDLSEAEGWMKKGLVQGIVVLPDNLHKNILQGIESPVPVYINGTNVTVAGIVQRSLLTTLTTYSAGIQLKKLGMTGNNHEQAMVRVMPVSIQKHVLFNPYANYGYFLNSAMLYLILFLFAFMSSVYSFGNELKRGTGLSLLEASGNSVRLAVAGKALPYTVIFAGFAMLIAYLLYVVEGMPVNGSFLLLFIAQLITIVVYQLLGVMIVSVTRNMRLSLSIGGAYLMMSVTFAGLTFPMEGMPALARAATAIFPFTWWEKIVISQSLRGAPLREALPYLCYILVFMLLGFASFKSYKRSLSNPDHWGKL</sequence>
<evidence type="ECO:0000313" key="8">
    <source>
        <dbReference type="EMBL" id="MCW0484600.1"/>
    </source>
</evidence>
<feature type="transmembrane region" description="Helical" evidence="6">
    <location>
        <begin position="301"/>
        <end position="321"/>
    </location>
</feature>
<organism evidence="8 9">
    <name type="scientific">Gaoshiqia sediminis</name>
    <dbReference type="NCBI Taxonomy" id="2986998"/>
    <lineage>
        <taxon>Bacteria</taxon>
        <taxon>Pseudomonadati</taxon>
        <taxon>Bacteroidota</taxon>
        <taxon>Bacteroidia</taxon>
        <taxon>Marinilabiliales</taxon>
        <taxon>Prolixibacteraceae</taxon>
        <taxon>Gaoshiqia</taxon>
    </lineage>
</organism>
<dbReference type="RefSeq" id="WP_282593192.1">
    <property type="nucleotide sequence ID" value="NZ_JAPAAF010000043.1"/>
</dbReference>
<keyword evidence="2" id="KW-1003">Cell membrane</keyword>
<evidence type="ECO:0000256" key="6">
    <source>
        <dbReference type="SAM" id="Phobius"/>
    </source>
</evidence>
<dbReference type="Pfam" id="PF12698">
    <property type="entry name" value="ABC2_membrane_3"/>
    <property type="match status" value="1"/>
</dbReference>
<feature type="domain" description="ABC-2 type transporter transmembrane" evidence="7">
    <location>
        <begin position="28"/>
        <end position="374"/>
    </location>
</feature>
<dbReference type="PANTHER" id="PTHR30294">
    <property type="entry name" value="MEMBRANE COMPONENT OF ABC TRANSPORTER YHHJ-RELATED"/>
    <property type="match status" value="1"/>
</dbReference>
<dbReference type="GO" id="GO:0140359">
    <property type="term" value="F:ABC-type transporter activity"/>
    <property type="evidence" value="ECO:0007669"/>
    <property type="project" value="InterPro"/>
</dbReference>